<feature type="region of interest" description="Disordered" evidence="14">
    <location>
        <begin position="73"/>
        <end position="93"/>
    </location>
</feature>
<dbReference type="InterPro" id="IPR057618">
    <property type="entry name" value="Znf_POGZ/Z280C-D-like"/>
</dbReference>
<dbReference type="EMBL" id="JAHKSW010000027">
    <property type="protein sequence ID" value="KAG7315234.1"/>
    <property type="molecule type" value="Genomic_DNA"/>
</dbReference>
<dbReference type="GO" id="GO:0000981">
    <property type="term" value="F:DNA-binding transcription factor activity, RNA polymerase II-specific"/>
    <property type="evidence" value="ECO:0007669"/>
    <property type="project" value="TreeGrafter"/>
</dbReference>
<dbReference type="Gene3D" id="3.30.160.60">
    <property type="entry name" value="Classic Zinc Finger"/>
    <property type="match status" value="1"/>
</dbReference>
<dbReference type="AlphaFoldDB" id="A0A9D3N3C3"/>
<dbReference type="PANTHER" id="PTHR24388">
    <property type="entry name" value="ZINC FINGER PROTEIN"/>
    <property type="match status" value="1"/>
</dbReference>
<dbReference type="InterPro" id="IPR059074">
    <property type="entry name" value="zf-C2H2_Z280C_D"/>
</dbReference>
<keyword evidence="9" id="KW-0805">Transcription regulation</keyword>
<keyword evidence="8" id="KW-0832">Ubl conjugation</keyword>
<dbReference type="InterPro" id="IPR036236">
    <property type="entry name" value="Znf_C2H2_sf"/>
</dbReference>
<dbReference type="SMART" id="SM00355">
    <property type="entry name" value="ZnF_C2H2"/>
    <property type="match status" value="8"/>
</dbReference>
<comment type="function">
    <text evidence="1">May function as a transcription factor.</text>
</comment>
<keyword evidence="5" id="KW-0677">Repeat</keyword>
<dbReference type="FunFam" id="3.30.160.60:FF:000298">
    <property type="entry name" value="zinc finger protein 280D isoform X1"/>
    <property type="match status" value="1"/>
</dbReference>
<protein>
    <recommendedName>
        <fullName evidence="15">C2H2-type domain-containing protein</fullName>
    </recommendedName>
</protein>
<dbReference type="Pfam" id="PF25429">
    <property type="entry name" value="zf-POGZ"/>
    <property type="match status" value="1"/>
</dbReference>
<dbReference type="PROSITE" id="PS00028">
    <property type="entry name" value="ZINC_FINGER_C2H2_1"/>
    <property type="match status" value="3"/>
</dbReference>
<dbReference type="GO" id="GO:0000978">
    <property type="term" value="F:RNA polymerase II cis-regulatory region sequence-specific DNA binding"/>
    <property type="evidence" value="ECO:0007669"/>
    <property type="project" value="TreeGrafter"/>
</dbReference>
<evidence type="ECO:0000256" key="11">
    <source>
        <dbReference type="ARBA" id="ARBA00023163"/>
    </source>
</evidence>
<feature type="compositionally biased region" description="Low complexity" evidence="14">
    <location>
        <begin position="209"/>
        <end position="237"/>
    </location>
</feature>
<feature type="compositionally biased region" description="Basic and acidic residues" evidence="14">
    <location>
        <begin position="855"/>
        <end position="867"/>
    </location>
</feature>
<feature type="domain" description="C2H2-type" evidence="15">
    <location>
        <begin position="462"/>
        <end position="490"/>
    </location>
</feature>
<feature type="region of interest" description="Disordered" evidence="14">
    <location>
        <begin position="206"/>
        <end position="278"/>
    </location>
</feature>
<dbReference type="Proteomes" id="UP000824219">
    <property type="component" value="Linkage Group LG27"/>
</dbReference>
<keyword evidence="11" id="KW-0804">Transcription</keyword>
<keyword evidence="4" id="KW-0479">Metal-binding</keyword>
<evidence type="ECO:0000256" key="13">
    <source>
        <dbReference type="PROSITE-ProRule" id="PRU00042"/>
    </source>
</evidence>
<comment type="caution">
    <text evidence="16">The sequence shown here is derived from an EMBL/GenBank/DDBJ whole genome shotgun (WGS) entry which is preliminary data.</text>
</comment>
<reference evidence="16 17" key="1">
    <citation type="submission" date="2021-06" db="EMBL/GenBank/DDBJ databases">
        <title>Chromosome-level genome assembly of the red-tail catfish (Hemibagrus wyckioides).</title>
        <authorList>
            <person name="Shao F."/>
        </authorList>
    </citation>
    <scope>NUCLEOTIDE SEQUENCE [LARGE SCALE GENOMIC DNA]</scope>
    <source>
        <strain evidence="16">EC202008001</strain>
        <tissue evidence="16">Blood</tissue>
    </source>
</reference>
<evidence type="ECO:0000256" key="4">
    <source>
        <dbReference type="ARBA" id="ARBA00022723"/>
    </source>
</evidence>
<evidence type="ECO:0000256" key="10">
    <source>
        <dbReference type="ARBA" id="ARBA00023125"/>
    </source>
</evidence>
<evidence type="ECO:0000256" key="6">
    <source>
        <dbReference type="ARBA" id="ARBA00022771"/>
    </source>
</evidence>
<feature type="compositionally biased region" description="Polar residues" evidence="14">
    <location>
        <begin position="597"/>
        <end position="618"/>
    </location>
</feature>
<dbReference type="SUPFAM" id="SSF57667">
    <property type="entry name" value="beta-beta-alpha zinc fingers"/>
    <property type="match status" value="1"/>
</dbReference>
<keyword evidence="7" id="KW-0862">Zinc</keyword>
<evidence type="ECO:0000256" key="5">
    <source>
        <dbReference type="ARBA" id="ARBA00022737"/>
    </source>
</evidence>
<evidence type="ECO:0000256" key="14">
    <source>
        <dbReference type="SAM" id="MobiDB-lite"/>
    </source>
</evidence>
<evidence type="ECO:0000256" key="12">
    <source>
        <dbReference type="ARBA" id="ARBA00023242"/>
    </source>
</evidence>
<evidence type="ECO:0000313" key="17">
    <source>
        <dbReference type="Proteomes" id="UP000824219"/>
    </source>
</evidence>
<dbReference type="PROSITE" id="PS50157">
    <property type="entry name" value="ZINC_FINGER_C2H2_2"/>
    <property type="match status" value="1"/>
</dbReference>
<keyword evidence="17" id="KW-1185">Reference proteome</keyword>
<evidence type="ECO:0000256" key="9">
    <source>
        <dbReference type="ARBA" id="ARBA00023015"/>
    </source>
</evidence>
<evidence type="ECO:0000256" key="1">
    <source>
        <dbReference type="ARBA" id="ARBA00003729"/>
    </source>
</evidence>
<keyword evidence="10" id="KW-0238">DNA-binding</keyword>
<dbReference type="GO" id="GO:0008270">
    <property type="term" value="F:zinc ion binding"/>
    <property type="evidence" value="ECO:0007669"/>
    <property type="project" value="UniProtKB-KW"/>
</dbReference>
<name>A0A9D3N3C3_9TELE</name>
<dbReference type="InterPro" id="IPR050527">
    <property type="entry name" value="Snail/Krueppel_Znf"/>
</dbReference>
<feature type="region of interest" description="Disordered" evidence="14">
    <location>
        <begin position="592"/>
        <end position="618"/>
    </location>
</feature>
<evidence type="ECO:0000256" key="2">
    <source>
        <dbReference type="ARBA" id="ARBA00004123"/>
    </source>
</evidence>
<evidence type="ECO:0000259" key="15">
    <source>
        <dbReference type="PROSITE" id="PS50157"/>
    </source>
</evidence>
<feature type="region of interest" description="Disordered" evidence="14">
    <location>
        <begin position="746"/>
        <end position="779"/>
    </location>
</feature>
<gene>
    <name evidence="16" type="ORF">KOW79_021322</name>
</gene>
<dbReference type="PANTHER" id="PTHR24388:SF34">
    <property type="entry name" value="ZINC FINGER PROTEIN 280D"/>
    <property type="match status" value="1"/>
</dbReference>
<keyword evidence="3" id="KW-1017">Isopeptide bond</keyword>
<feature type="compositionally biased region" description="Basic and acidic residues" evidence="14">
    <location>
        <begin position="893"/>
        <end position="907"/>
    </location>
</feature>
<accession>A0A9D3N3C3</accession>
<keyword evidence="6 13" id="KW-0863">Zinc-finger</keyword>
<evidence type="ECO:0000256" key="7">
    <source>
        <dbReference type="ARBA" id="ARBA00022833"/>
    </source>
</evidence>
<evidence type="ECO:0000256" key="3">
    <source>
        <dbReference type="ARBA" id="ARBA00022499"/>
    </source>
</evidence>
<dbReference type="OrthoDB" id="10032537at2759"/>
<dbReference type="InterPro" id="IPR013087">
    <property type="entry name" value="Znf_C2H2_type"/>
</dbReference>
<keyword evidence="12" id="KW-0539">Nucleus</keyword>
<evidence type="ECO:0000256" key="8">
    <source>
        <dbReference type="ARBA" id="ARBA00022843"/>
    </source>
</evidence>
<feature type="compositionally biased region" description="Low complexity" evidence="14">
    <location>
        <begin position="759"/>
        <end position="774"/>
    </location>
</feature>
<dbReference type="Pfam" id="PF25414">
    <property type="entry name" value="zf-C2H2_Z280C_D"/>
    <property type="match status" value="1"/>
</dbReference>
<feature type="region of interest" description="Disordered" evidence="14">
    <location>
        <begin position="799"/>
        <end position="918"/>
    </location>
</feature>
<organism evidence="16 17">
    <name type="scientific">Hemibagrus wyckioides</name>
    <dbReference type="NCBI Taxonomy" id="337641"/>
    <lineage>
        <taxon>Eukaryota</taxon>
        <taxon>Metazoa</taxon>
        <taxon>Chordata</taxon>
        <taxon>Craniata</taxon>
        <taxon>Vertebrata</taxon>
        <taxon>Euteleostomi</taxon>
        <taxon>Actinopterygii</taxon>
        <taxon>Neopterygii</taxon>
        <taxon>Teleostei</taxon>
        <taxon>Ostariophysi</taxon>
        <taxon>Siluriformes</taxon>
        <taxon>Bagridae</taxon>
        <taxon>Hemibagrus</taxon>
    </lineage>
</organism>
<proteinExistence type="predicted"/>
<dbReference type="GO" id="GO:0005634">
    <property type="term" value="C:nucleus"/>
    <property type="evidence" value="ECO:0007669"/>
    <property type="project" value="UniProtKB-SubCell"/>
</dbReference>
<comment type="subcellular location">
    <subcellularLocation>
        <location evidence="2">Nucleus</location>
    </subcellularLocation>
</comment>
<evidence type="ECO:0000313" key="16">
    <source>
        <dbReference type="EMBL" id="KAG7315234.1"/>
    </source>
</evidence>
<sequence>MSELFMECEEEELEPWQRAIPEISLIDDDDDDEPIFVGEICSSKPTPNVRAGVGYQRNQPNVTFQRVTPLTSPQKAGQAQINSAKQSPQLPVRGSSQPVFIPVSSQSAPMQAGPRLLNTVSPQPIIINNQGYIVASPQNLNNNNSSFITSMGSPYPQGTSFTVVPAGQPMVQQVTAPPKPVPGVIHRPQVQLIHNNVVTLSNVQGPADISTQSHSSTSPHSIQHSPQSKSSSLISSKHVPHPTLQAVNNRDNGKMKRSTLPESNNGTSKRTKIDMENESPLPRKCPKCHVHFNLMDPLKSHMQICCPNLMDTTLPSTSKTDRVAMPVRLCEAERGKLIMLVSEFYYGKCEGDQSAAREQKSNTTFKCNSCLKILKNNIRFMNHMKHHLELEKQNSESWESHTTCQHCYRQYSTPFQLQCHIESAHSPYESTTNCKICELAFETEQVLLEHMKDNHKPGEMPYSCQVCNYRSSFFSDVENHFRTVHENTKDLLCPFCLKVLRSAHMYMQHYMKHQKKGIQRCGKCRLNFLTYKEKVEHKALHHRTYKKPKSLEGLPPGTKVTIRASLSGGSTMCPSAPGKSYVNLIPTSPDTVKPNAHKSNSNIGKMKTNQSNKNRTSLPNTELRGLKLVPGVHKCIECQNEVTEPYSHYPISLKCFVCKYRTSCQKAFRRHRLRFHSSSSKIRLNKVNRPLRGVRSLTLVCLNCEFLADASDANRMCEHLISRPNHSCQVILETDADSTVERSTLCDNDKVEPQSPKAEVSSSDSSVETKVSSEISGPNEMESLSIANVWSEGCVTEPIRNEVTPMQTVHQDAEDKAEPESVEPTAENGSVRTEPQDTDAPVSPRSPIENGGGVRADDFLNKGDKAESVSVHSLLEPLTPSKVLEGDEAENGPEPKKDLSPTCKRDIEEEETSGLIST</sequence>